<organism evidence="6 7">
    <name type="scientific">Cupriavidus alkaliphilus</name>
    <dbReference type="NCBI Taxonomy" id="942866"/>
    <lineage>
        <taxon>Bacteria</taxon>
        <taxon>Pseudomonadati</taxon>
        <taxon>Pseudomonadota</taxon>
        <taxon>Betaproteobacteria</taxon>
        <taxon>Burkholderiales</taxon>
        <taxon>Burkholderiaceae</taxon>
        <taxon>Cupriavidus</taxon>
    </lineage>
</organism>
<keyword evidence="1" id="KW-0349">Heme</keyword>
<protein>
    <submittedName>
        <fullName evidence="6">Tryptophan 2,3-dioxygenase</fullName>
        <ecNumber evidence="6">1.13.11.11</ecNumber>
    </submittedName>
</protein>
<keyword evidence="5" id="KW-0823">Tryptophan catabolism</keyword>
<evidence type="ECO:0000313" key="7">
    <source>
        <dbReference type="Proteomes" id="UP000578036"/>
    </source>
</evidence>
<dbReference type="SUPFAM" id="SSF140959">
    <property type="entry name" value="Indolic compounds 2,3-dioxygenase-like"/>
    <property type="match status" value="1"/>
</dbReference>
<dbReference type="Pfam" id="PF03301">
    <property type="entry name" value="Trp_dioxygenase"/>
    <property type="match status" value="2"/>
</dbReference>
<dbReference type="GO" id="GO:0019441">
    <property type="term" value="P:L-tryptophan catabolic process to kynurenine"/>
    <property type="evidence" value="ECO:0007669"/>
    <property type="project" value="InterPro"/>
</dbReference>
<dbReference type="GO" id="GO:0046872">
    <property type="term" value="F:metal ion binding"/>
    <property type="evidence" value="ECO:0007669"/>
    <property type="project" value="InterPro"/>
</dbReference>
<evidence type="ECO:0000313" key="6">
    <source>
        <dbReference type="EMBL" id="MBB3007945.1"/>
    </source>
</evidence>
<dbReference type="Proteomes" id="UP000578036">
    <property type="component" value="Unassembled WGS sequence"/>
</dbReference>
<proteinExistence type="predicted"/>
<dbReference type="EC" id="1.13.11.11" evidence="6"/>
<dbReference type="GO" id="GO:0020037">
    <property type="term" value="F:heme binding"/>
    <property type="evidence" value="ECO:0007669"/>
    <property type="project" value="InterPro"/>
</dbReference>
<dbReference type="InterPro" id="IPR004981">
    <property type="entry name" value="Trp_2_3_dOase"/>
</dbReference>
<keyword evidence="2 6" id="KW-0223">Dioxygenase</keyword>
<keyword evidence="4" id="KW-0408">Iron</keyword>
<dbReference type="Gene3D" id="1.20.58.480">
    <property type="match status" value="1"/>
</dbReference>
<dbReference type="RefSeq" id="WP_183299418.1">
    <property type="nucleotide sequence ID" value="NZ_JACHWF010000003.1"/>
</dbReference>
<gene>
    <name evidence="6" type="ORF">FHX61_002598</name>
</gene>
<dbReference type="GO" id="GO:0019442">
    <property type="term" value="P:L-tryptophan catabolic process to acetyl-CoA"/>
    <property type="evidence" value="ECO:0007669"/>
    <property type="project" value="TreeGrafter"/>
</dbReference>
<dbReference type="InterPro" id="IPR037217">
    <property type="entry name" value="Trp/Indoleamine_2_3_dOase-like"/>
</dbReference>
<keyword evidence="1" id="KW-0479">Metal-binding</keyword>
<reference evidence="6 7" key="1">
    <citation type="submission" date="2020-08" db="EMBL/GenBank/DDBJ databases">
        <title>Genomic Encyclopedia of Type Strains, Phase IV (KMG-V): Genome sequencing to study the core and pangenomes of soil and plant-associated prokaryotes.</title>
        <authorList>
            <person name="Whitman W."/>
        </authorList>
    </citation>
    <scope>NUCLEOTIDE SEQUENCE [LARGE SCALE GENOMIC DNA]</scope>
    <source>
        <strain evidence="6 7">SLV-2362</strain>
    </source>
</reference>
<evidence type="ECO:0000256" key="3">
    <source>
        <dbReference type="ARBA" id="ARBA00023002"/>
    </source>
</evidence>
<sequence length="305" mass="34275">MNHTVKPASLAPAEAPAGHTPYSDWLQTELLHSLQHPVSAHPGEHAWIVSAQVSELYWMLIIREIQAAQAQLRADDLAGACRTLRRVVAHHEPLNATWRSIAWMTPVDLLAILSCVGPKYGKDTALQGWTFRQMVYLLGIKQGEHLQHFLPQPHRWQQLSKALAEPSLYDDVLAHLSRQGFAVPAPALDRDFSMPYTPDQAVEKVWRDVYADPDQHRELQQLGETLADIAEGFCAWKHLHLMATRRTFGARPAYFGTEGIAWLLPTMNEIPFPELWSARGFIGDAPAVCPHARGQQGGREMGRRD</sequence>
<evidence type="ECO:0000256" key="5">
    <source>
        <dbReference type="ARBA" id="ARBA00023079"/>
    </source>
</evidence>
<keyword evidence="7" id="KW-1185">Reference proteome</keyword>
<dbReference type="PANTHER" id="PTHR10138">
    <property type="entry name" value="TRYPTOPHAN 2,3-DIOXYGENASE"/>
    <property type="match status" value="1"/>
</dbReference>
<evidence type="ECO:0000256" key="4">
    <source>
        <dbReference type="ARBA" id="ARBA00023004"/>
    </source>
</evidence>
<dbReference type="GO" id="GO:0004833">
    <property type="term" value="F:L-tryptophan 2,3-dioxygenase activity"/>
    <property type="evidence" value="ECO:0007669"/>
    <property type="project" value="UniProtKB-EC"/>
</dbReference>
<evidence type="ECO:0000256" key="2">
    <source>
        <dbReference type="ARBA" id="ARBA00022964"/>
    </source>
</evidence>
<dbReference type="AlphaFoldDB" id="A0A7W4VBL7"/>
<keyword evidence="3 6" id="KW-0560">Oxidoreductase</keyword>
<dbReference type="EMBL" id="JACHWF010000003">
    <property type="protein sequence ID" value="MBB3007945.1"/>
    <property type="molecule type" value="Genomic_DNA"/>
</dbReference>
<dbReference type="PANTHER" id="PTHR10138:SF0">
    <property type="entry name" value="TRYPTOPHAN 2,3-DIOXYGENASE"/>
    <property type="match status" value="1"/>
</dbReference>
<evidence type="ECO:0000256" key="1">
    <source>
        <dbReference type="ARBA" id="ARBA00022617"/>
    </source>
</evidence>
<accession>A0A7W4VBL7</accession>
<comment type="caution">
    <text evidence="6">The sequence shown here is derived from an EMBL/GenBank/DDBJ whole genome shotgun (WGS) entry which is preliminary data.</text>
</comment>
<name>A0A7W4VBL7_9BURK</name>